<dbReference type="GO" id="GO:0016787">
    <property type="term" value="F:hydrolase activity"/>
    <property type="evidence" value="ECO:0007669"/>
    <property type="project" value="UniProtKB-KW"/>
</dbReference>
<reference evidence="1 2" key="1">
    <citation type="submission" date="2023-07" db="EMBL/GenBank/DDBJ databases">
        <title>Genomic Encyclopedia of Type Strains, Phase IV (KMG-IV): sequencing the most valuable type-strain genomes for metagenomic binning, comparative biology and taxonomic classification.</title>
        <authorList>
            <person name="Goeker M."/>
        </authorList>
    </citation>
    <scope>NUCLEOTIDE SEQUENCE [LARGE SCALE GENOMIC DNA]</scope>
    <source>
        <strain evidence="1 2">DSM 100301</strain>
    </source>
</reference>
<organism evidence="1 2">
    <name type="scientific">Rhizobium paknamense</name>
    <dbReference type="NCBI Taxonomy" id="1206817"/>
    <lineage>
        <taxon>Bacteria</taxon>
        <taxon>Pseudomonadati</taxon>
        <taxon>Pseudomonadota</taxon>
        <taxon>Alphaproteobacteria</taxon>
        <taxon>Hyphomicrobiales</taxon>
        <taxon>Rhizobiaceae</taxon>
        <taxon>Rhizobium/Agrobacterium group</taxon>
        <taxon>Rhizobium</taxon>
    </lineage>
</organism>
<evidence type="ECO:0000313" key="1">
    <source>
        <dbReference type="EMBL" id="MDQ0455065.1"/>
    </source>
</evidence>
<dbReference type="Gene3D" id="3.10.129.10">
    <property type="entry name" value="Hotdog Thioesterase"/>
    <property type="match status" value="1"/>
</dbReference>
<keyword evidence="1" id="KW-0378">Hydrolase</keyword>
<dbReference type="Proteomes" id="UP001235269">
    <property type="component" value="Unassembled WGS sequence"/>
</dbReference>
<gene>
    <name evidence="1" type="ORF">QO005_001395</name>
</gene>
<dbReference type="InterPro" id="IPR029069">
    <property type="entry name" value="HotDog_dom_sf"/>
</dbReference>
<comment type="caution">
    <text evidence="1">The sequence shown here is derived from an EMBL/GenBank/DDBJ whole genome shotgun (WGS) entry which is preliminary data.</text>
</comment>
<keyword evidence="2" id="KW-1185">Reference proteome</keyword>
<protein>
    <submittedName>
        <fullName evidence="1">Acyl-CoA thioester hydrolase</fullName>
        <ecNumber evidence="1">3.1.2.-</ecNumber>
    </submittedName>
</protein>
<dbReference type="EC" id="3.1.2.-" evidence="1"/>
<name>A0ABU0IA09_9HYPH</name>
<dbReference type="SUPFAM" id="SSF54637">
    <property type="entry name" value="Thioesterase/thiol ester dehydrase-isomerase"/>
    <property type="match status" value="1"/>
</dbReference>
<accession>A0ABU0IA09</accession>
<proteinExistence type="predicted"/>
<dbReference type="EMBL" id="JAUSWH010000003">
    <property type="protein sequence ID" value="MDQ0455065.1"/>
    <property type="molecule type" value="Genomic_DNA"/>
</dbReference>
<sequence>MARKERLDVTMMTLGLRDIGPGGRLSNAALIALAEEALYRFWQQRPGAAEEPDFRSTKFEGRVHEALSAGDAVQFTVTVEKIGGKSIGFSIVLDREKRRAAEVDILWTAVDRTSAEPVALPEALRDWLYQWLP</sequence>
<dbReference type="RefSeq" id="WP_307157260.1">
    <property type="nucleotide sequence ID" value="NZ_JAUSWH010000003.1"/>
</dbReference>
<dbReference type="Pfam" id="PF13279">
    <property type="entry name" value="4HBT_2"/>
    <property type="match status" value="1"/>
</dbReference>
<evidence type="ECO:0000313" key="2">
    <source>
        <dbReference type="Proteomes" id="UP001235269"/>
    </source>
</evidence>